<comment type="caution">
    <text evidence="1">The sequence shown here is derived from an EMBL/GenBank/DDBJ whole genome shotgun (WGS) entry which is preliminary data.</text>
</comment>
<evidence type="ECO:0000313" key="2">
    <source>
        <dbReference type="Proteomes" id="UP001497535"/>
    </source>
</evidence>
<keyword evidence="2" id="KW-1185">Reference proteome</keyword>
<reference evidence="1" key="1">
    <citation type="submission" date="2023-11" db="EMBL/GenBank/DDBJ databases">
        <authorList>
            <person name="Poullet M."/>
        </authorList>
    </citation>
    <scope>NUCLEOTIDE SEQUENCE</scope>
    <source>
        <strain evidence="1">E1834</strain>
    </source>
</reference>
<gene>
    <name evidence="1" type="ORF">MENTE1834_LOCUS22406</name>
</gene>
<sequence>MPCQLPEGIENVSDDVFSYMCNLAMEKCSDKGEKKKASCGGAAMRKRLLIKNFVAQMLSQEQQTKNLQQQYLDARECQQNLTSTTSWISSQLADDRHMEREEEDEMEEFKIREEYRRVGEEKEEEEGEDYDEVEGEEEEEDGDEEEEEEEEETAVAALLAVTDQREENSFRPRYQNNTSVEEEDILLEEEENKEETISNNSSSTTFSSISNYSTAANYGSWPNHLNEEKRGVEEDEFQKVPIQQNQLASKKILITQKYIFLNSYAVENSLLSGNKDIYNGSWHFYGGIDTTFDSLHGGLLTENLMLEDQQQNEHIDKLLEKDGNTTKLFLMERAAEPLIDEISEHSQQHLVGFSNMVPYIMKFSNEDTLFYNPLEGENQQQNSRCLTNLDNAKLVENENTHQQVDIFESRKRPWYSQSEWSHFEENSGGVCDDNHFEQHQQFSPLCCGFLQLQQFGNNSGTAQTCGNSTINEPLIKRVKL</sequence>
<accession>A0ACB0Z9B0</accession>
<protein>
    <submittedName>
        <fullName evidence="1">Uncharacterized protein</fullName>
    </submittedName>
</protein>
<proteinExistence type="predicted"/>
<organism evidence="1 2">
    <name type="scientific">Meloidogyne enterolobii</name>
    <name type="common">Root-knot nematode worm</name>
    <name type="synonym">Meloidogyne mayaguensis</name>
    <dbReference type="NCBI Taxonomy" id="390850"/>
    <lineage>
        <taxon>Eukaryota</taxon>
        <taxon>Metazoa</taxon>
        <taxon>Ecdysozoa</taxon>
        <taxon>Nematoda</taxon>
        <taxon>Chromadorea</taxon>
        <taxon>Rhabditida</taxon>
        <taxon>Tylenchina</taxon>
        <taxon>Tylenchomorpha</taxon>
        <taxon>Tylenchoidea</taxon>
        <taxon>Meloidogynidae</taxon>
        <taxon>Meloidogyninae</taxon>
        <taxon>Meloidogyne</taxon>
    </lineage>
</organism>
<dbReference type="EMBL" id="CAVMJV010000028">
    <property type="protein sequence ID" value="CAK5075587.1"/>
    <property type="molecule type" value="Genomic_DNA"/>
</dbReference>
<dbReference type="Proteomes" id="UP001497535">
    <property type="component" value="Unassembled WGS sequence"/>
</dbReference>
<name>A0ACB0Z9B0_MELEN</name>
<evidence type="ECO:0000313" key="1">
    <source>
        <dbReference type="EMBL" id="CAK5075587.1"/>
    </source>
</evidence>